<dbReference type="VEuPathDB" id="VectorBase:RPRC008003"/>
<dbReference type="STRING" id="13249.T1HVD3"/>
<dbReference type="HOGENOM" id="CLU_630578_0_0_1"/>
<evidence type="ECO:0000313" key="3">
    <source>
        <dbReference type="Proteomes" id="UP000015103"/>
    </source>
</evidence>
<feature type="domain" description="EB" evidence="1">
    <location>
        <begin position="269"/>
        <end position="314"/>
    </location>
</feature>
<evidence type="ECO:0000259" key="1">
    <source>
        <dbReference type="Pfam" id="PF01683"/>
    </source>
</evidence>
<keyword evidence="3" id="KW-1185">Reference proteome</keyword>
<dbReference type="EMBL" id="ACPB03025846">
    <property type="status" value="NOT_ANNOTATED_CDS"/>
    <property type="molecule type" value="Genomic_DNA"/>
</dbReference>
<organism evidence="2 3">
    <name type="scientific">Rhodnius prolixus</name>
    <name type="common">Triatomid bug</name>
    <dbReference type="NCBI Taxonomy" id="13249"/>
    <lineage>
        <taxon>Eukaryota</taxon>
        <taxon>Metazoa</taxon>
        <taxon>Ecdysozoa</taxon>
        <taxon>Arthropoda</taxon>
        <taxon>Hexapoda</taxon>
        <taxon>Insecta</taxon>
        <taxon>Pterygota</taxon>
        <taxon>Neoptera</taxon>
        <taxon>Paraneoptera</taxon>
        <taxon>Hemiptera</taxon>
        <taxon>Heteroptera</taxon>
        <taxon>Panheteroptera</taxon>
        <taxon>Cimicomorpha</taxon>
        <taxon>Reduviidae</taxon>
        <taxon>Triatominae</taxon>
        <taxon>Rhodnius</taxon>
    </lineage>
</organism>
<name>T1HVD3_RHOPR</name>
<dbReference type="EnsemblMetazoa" id="RPRC008003-RA">
    <property type="protein sequence ID" value="RPRC008003-PA"/>
    <property type="gene ID" value="RPRC008003"/>
</dbReference>
<evidence type="ECO:0000313" key="2">
    <source>
        <dbReference type="EnsemblMetazoa" id="RPRC008003-PA"/>
    </source>
</evidence>
<dbReference type="InParanoid" id="T1HVD3"/>
<reference evidence="2" key="1">
    <citation type="submission" date="2015-05" db="UniProtKB">
        <authorList>
            <consortium name="EnsemblMetazoa"/>
        </authorList>
    </citation>
    <scope>IDENTIFICATION</scope>
</reference>
<dbReference type="PANTHER" id="PTHR39069:SF8">
    <property type="entry name" value="FI17111P1"/>
    <property type="match status" value="1"/>
</dbReference>
<accession>T1HVD3</accession>
<sequence>MQTFIFLVILLAARYSCSDVANDSLAVSNNATNMSNNNNPEEISSTTVIPATVETTTPVKIVVTEKWDLQVNKTINGTTRDGSVNGTIEVGQVNQESGPGVVHYFKSLFKSKPEYGTEALITAPETICGKLDKVQNAALRVILGASRSTPITSMEMQADIEPLAVRREIAAITLDERLKRLPIKYWQTETIGENCTSTDDCEGREVECQEGLCQCKEGYAAAIDRRHCLKIVHALGEDCIQDAQCSKGLNLPDGDALCVSFRCVCGTDTIHRDGTCLRSIYLGDSCQSENDCLTMDSHCMQGVCACPEDMVPSVDSKQCLRALKTLSDSNCTQDAECQQFMGDSALCTAEGTCKCSPRTHFNSTVCVPDITSDCYSSEESETEVRRDCIDNRCVCAEGFSELAGQDICVGSANIVFSSSIFPYLILLAAALRMFS</sequence>
<dbReference type="Proteomes" id="UP000015103">
    <property type="component" value="Unassembled WGS sequence"/>
</dbReference>
<dbReference type="AlphaFoldDB" id="T1HVD3"/>
<proteinExistence type="predicted"/>
<dbReference type="PANTHER" id="PTHR39069">
    <property type="entry name" value="ECDYSONE-INDUCIBLE GENE E1, ISOFORM A"/>
    <property type="match status" value="1"/>
</dbReference>
<protein>
    <recommendedName>
        <fullName evidence="1">EB domain-containing protein</fullName>
    </recommendedName>
</protein>
<dbReference type="InterPro" id="IPR006149">
    <property type="entry name" value="EB_dom"/>
</dbReference>
<dbReference type="Pfam" id="PF01683">
    <property type="entry name" value="EB"/>
    <property type="match status" value="1"/>
</dbReference>